<dbReference type="Pfam" id="PF02348">
    <property type="entry name" value="CTP_transf_3"/>
    <property type="match status" value="1"/>
</dbReference>
<accession>A0A1G2DXQ2</accession>
<comment type="caution">
    <text evidence="1">The sequence shown here is derived from an EMBL/GenBank/DDBJ whole genome shotgun (WGS) entry which is preliminary data.</text>
</comment>
<dbReference type="GO" id="GO:0005829">
    <property type="term" value="C:cytosol"/>
    <property type="evidence" value="ECO:0007669"/>
    <property type="project" value="TreeGrafter"/>
</dbReference>
<sequence length="259" mass="30316">MKKAIFITVRTGSTRLPNKAILKIGEERTIEHLIERVKRSREKDGIVLCTTKNPEDDILVELAQKHGIEYFRGSEKDKLERWRGAAEKFGVEFFVTADGDDLFYEPDLIDLAFKQYQEKNPDFIKGDGVKGVDVPCGAFTYAIRTEALKKVCQIKDTDDTEMMWIYFEDTGLFDCQKLEGVPEIYKRPEIRMTLDYPDDFKFFESVINNLKPIKPNFNLKDIIEYLDEHPEIIKINQYLQNQFRDNQKNKTKLILKKNV</sequence>
<protein>
    <recommendedName>
        <fullName evidence="3">Acylneuraminate cytidylyltransferase</fullName>
    </recommendedName>
</protein>
<dbReference type="SUPFAM" id="SSF53448">
    <property type="entry name" value="Nucleotide-diphospho-sugar transferases"/>
    <property type="match status" value="1"/>
</dbReference>
<dbReference type="AlphaFoldDB" id="A0A1G2DXQ2"/>
<dbReference type="InterPro" id="IPR003329">
    <property type="entry name" value="Cytidylyl_trans"/>
</dbReference>
<dbReference type="InterPro" id="IPR029044">
    <property type="entry name" value="Nucleotide-diphossugar_trans"/>
</dbReference>
<dbReference type="EMBL" id="MHLW01000004">
    <property type="protein sequence ID" value="OGZ18356.1"/>
    <property type="molecule type" value="Genomic_DNA"/>
</dbReference>
<reference evidence="1 2" key="1">
    <citation type="journal article" date="2016" name="Nat. Commun.">
        <title>Thousands of microbial genomes shed light on interconnected biogeochemical processes in an aquifer system.</title>
        <authorList>
            <person name="Anantharaman K."/>
            <person name="Brown C.T."/>
            <person name="Hug L.A."/>
            <person name="Sharon I."/>
            <person name="Castelle C.J."/>
            <person name="Probst A.J."/>
            <person name="Thomas B.C."/>
            <person name="Singh A."/>
            <person name="Wilkins M.J."/>
            <person name="Karaoz U."/>
            <person name="Brodie E.L."/>
            <person name="Williams K.H."/>
            <person name="Hubbard S.S."/>
            <person name="Banfield J.F."/>
        </authorList>
    </citation>
    <scope>NUCLEOTIDE SEQUENCE [LARGE SCALE GENOMIC DNA]</scope>
</reference>
<dbReference type="Gene3D" id="3.90.550.10">
    <property type="entry name" value="Spore Coat Polysaccharide Biosynthesis Protein SpsA, Chain A"/>
    <property type="match status" value="1"/>
</dbReference>
<evidence type="ECO:0000313" key="1">
    <source>
        <dbReference type="EMBL" id="OGZ18356.1"/>
    </source>
</evidence>
<evidence type="ECO:0008006" key="3">
    <source>
        <dbReference type="Google" id="ProtNLM"/>
    </source>
</evidence>
<proteinExistence type="predicted"/>
<name>A0A1G2DXQ2_9BACT</name>
<dbReference type="PANTHER" id="PTHR42866">
    <property type="entry name" value="3-DEOXY-MANNO-OCTULOSONATE CYTIDYLYLTRANSFERASE"/>
    <property type="match status" value="1"/>
</dbReference>
<evidence type="ECO:0000313" key="2">
    <source>
        <dbReference type="Proteomes" id="UP000178893"/>
    </source>
</evidence>
<dbReference type="PANTHER" id="PTHR42866:SF1">
    <property type="entry name" value="SPORE COAT POLYSACCHARIDE BIOSYNTHESIS PROTEIN SPSF"/>
    <property type="match status" value="1"/>
</dbReference>
<gene>
    <name evidence="1" type="ORF">A2V72_01120</name>
</gene>
<dbReference type="Proteomes" id="UP000178893">
    <property type="component" value="Unassembled WGS sequence"/>
</dbReference>
<organism evidence="1 2">
    <name type="scientific">Candidatus Nealsonbacteria bacterium RBG_13_37_56</name>
    <dbReference type="NCBI Taxonomy" id="1801661"/>
    <lineage>
        <taxon>Bacteria</taxon>
        <taxon>Candidatus Nealsoniibacteriota</taxon>
    </lineage>
</organism>